<evidence type="ECO:0000256" key="4">
    <source>
        <dbReference type="ARBA" id="ARBA00023163"/>
    </source>
</evidence>
<dbReference type="EMBL" id="JACGWJ010000003">
    <property type="protein sequence ID" value="KAL0429566.1"/>
    <property type="molecule type" value="Genomic_DNA"/>
</dbReference>
<evidence type="ECO:0000256" key="2">
    <source>
        <dbReference type="ARBA" id="ARBA00009430"/>
    </source>
</evidence>
<dbReference type="PANTHER" id="PTHR14440">
    <property type="entry name" value="DNA-DIRECTED RNA POLYMERASE I SUBUNIT RPA49"/>
    <property type="match status" value="1"/>
</dbReference>
<organism evidence="7">
    <name type="scientific">Sesamum radiatum</name>
    <name type="common">Black benniseed</name>
    <dbReference type="NCBI Taxonomy" id="300843"/>
    <lineage>
        <taxon>Eukaryota</taxon>
        <taxon>Viridiplantae</taxon>
        <taxon>Streptophyta</taxon>
        <taxon>Embryophyta</taxon>
        <taxon>Tracheophyta</taxon>
        <taxon>Spermatophyta</taxon>
        <taxon>Magnoliopsida</taxon>
        <taxon>eudicotyledons</taxon>
        <taxon>Gunneridae</taxon>
        <taxon>Pentapetalae</taxon>
        <taxon>asterids</taxon>
        <taxon>lamiids</taxon>
        <taxon>Lamiales</taxon>
        <taxon>Pedaliaceae</taxon>
        <taxon>Sesamum</taxon>
    </lineage>
</organism>
<comment type="caution">
    <text evidence="7">The sequence shown here is derived from an EMBL/GenBank/DDBJ whole genome shotgun (WGS) entry which is preliminary data.</text>
</comment>
<evidence type="ECO:0000256" key="1">
    <source>
        <dbReference type="ARBA" id="ARBA00004604"/>
    </source>
</evidence>
<protein>
    <submittedName>
        <fullName evidence="7">DNA-directed RNA polymerase I subunit rpa49</fullName>
    </submittedName>
</protein>
<comment type="similarity">
    <text evidence="2">Belongs to the eukaryotic RPA49/POLR1E RNA polymerase subunit family.</text>
</comment>
<dbReference type="InterPro" id="IPR009668">
    <property type="entry name" value="RNA_pol-assoc_fac_A49-like"/>
</dbReference>
<evidence type="ECO:0000256" key="3">
    <source>
        <dbReference type="ARBA" id="ARBA00022478"/>
    </source>
</evidence>
<dbReference type="GO" id="GO:0006351">
    <property type="term" value="P:DNA-templated transcription"/>
    <property type="evidence" value="ECO:0007669"/>
    <property type="project" value="InterPro"/>
</dbReference>
<dbReference type="Pfam" id="PF06870">
    <property type="entry name" value="RNA_pol_I_A49"/>
    <property type="match status" value="2"/>
</dbReference>
<dbReference type="GO" id="GO:0000428">
    <property type="term" value="C:DNA-directed RNA polymerase complex"/>
    <property type="evidence" value="ECO:0007669"/>
    <property type="project" value="UniProtKB-KW"/>
</dbReference>
<dbReference type="GO" id="GO:0003677">
    <property type="term" value="F:DNA binding"/>
    <property type="evidence" value="ECO:0007669"/>
    <property type="project" value="InterPro"/>
</dbReference>
<accession>A0AAW2VP42</accession>
<reference evidence="7" key="2">
    <citation type="journal article" date="2024" name="Plant">
        <title>Genomic evolution and insights into agronomic trait innovations of Sesamum species.</title>
        <authorList>
            <person name="Miao H."/>
            <person name="Wang L."/>
            <person name="Qu L."/>
            <person name="Liu H."/>
            <person name="Sun Y."/>
            <person name="Le M."/>
            <person name="Wang Q."/>
            <person name="Wei S."/>
            <person name="Zheng Y."/>
            <person name="Lin W."/>
            <person name="Duan Y."/>
            <person name="Cao H."/>
            <person name="Xiong S."/>
            <person name="Wang X."/>
            <person name="Wei L."/>
            <person name="Li C."/>
            <person name="Ma Q."/>
            <person name="Ju M."/>
            <person name="Zhao R."/>
            <person name="Li G."/>
            <person name="Mu C."/>
            <person name="Tian Q."/>
            <person name="Mei H."/>
            <person name="Zhang T."/>
            <person name="Gao T."/>
            <person name="Zhang H."/>
        </authorList>
    </citation>
    <scope>NUCLEOTIDE SEQUENCE</scope>
    <source>
        <strain evidence="7">G02</strain>
    </source>
</reference>
<keyword evidence="4" id="KW-0804">Transcription</keyword>
<proteinExistence type="inferred from homology"/>
<dbReference type="GO" id="GO:0005730">
    <property type="term" value="C:nucleolus"/>
    <property type="evidence" value="ECO:0007669"/>
    <property type="project" value="UniProtKB-SubCell"/>
</dbReference>
<feature type="region of interest" description="Disordered" evidence="6">
    <location>
        <begin position="1"/>
        <end position="26"/>
    </location>
</feature>
<sequence length="462" mass="52428">MAKSEGKKLKKRVEGEDGSSDVRKGEELGALDVKINAIGENTEEKTSPIIGYFPSGYDPMKNSIHPDPNSSVKVYKSVNSRNPRNPRMQVVVGVSGSEVKFVGTNYSGEATTPQLCNYALGVLDKETRLLKMVPIAANRVSFGLVNLDPGATALGCFPVVERLKQLHVHDFMCFWLEPKFAALEAVVEKEVKEGVVTTEDKTDKFRNLTLMYSTKKNIRRDVKRETLRQSEDPEMQQNMEQKLKEIKINTEALEAIASSSNDRNTPPYDLEATAAHKAYPLDKIILKGEWDYLLDILELAHAGSPFTPDLYPTFVCNRVHQLETIKDESKKRKMAGILSYMTHLIRFKDRHTMDGGSSTSKRHKLPTILSHRFSSMFDITNNKRIPDEKQKLLISYVLVLSLFVDGFRSDPSDIAKDLRINPLTLRSHYEYLGCKFVRENHVLLATLPVPLEFQTIKRKRRR</sequence>
<dbReference type="AlphaFoldDB" id="A0AAW2VP42"/>
<evidence type="ECO:0000256" key="5">
    <source>
        <dbReference type="ARBA" id="ARBA00023242"/>
    </source>
</evidence>
<name>A0AAW2VP42_SESRA</name>
<keyword evidence="3 7" id="KW-0240">DNA-directed RNA polymerase</keyword>
<comment type="subcellular location">
    <subcellularLocation>
        <location evidence="1">Nucleus</location>
        <location evidence="1">Nucleolus</location>
    </subcellularLocation>
</comment>
<reference evidence="7" key="1">
    <citation type="submission" date="2020-06" db="EMBL/GenBank/DDBJ databases">
        <authorList>
            <person name="Li T."/>
            <person name="Hu X."/>
            <person name="Zhang T."/>
            <person name="Song X."/>
            <person name="Zhang H."/>
            <person name="Dai N."/>
            <person name="Sheng W."/>
            <person name="Hou X."/>
            <person name="Wei L."/>
        </authorList>
    </citation>
    <scope>NUCLEOTIDE SEQUENCE</scope>
    <source>
        <strain evidence="7">G02</strain>
        <tissue evidence="7">Leaf</tissue>
    </source>
</reference>
<keyword evidence="5" id="KW-0539">Nucleus</keyword>
<evidence type="ECO:0000313" key="7">
    <source>
        <dbReference type="EMBL" id="KAL0429566.1"/>
    </source>
</evidence>
<gene>
    <name evidence="7" type="ORF">Sradi_0582600</name>
</gene>
<evidence type="ECO:0000256" key="6">
    <source>
        <dbReference type="SAM" id="MobiDB-lite"/>
    </source>
</evidence>